<dbReference type="Proteomes" id="UP000673552">
    <property type="component" value="Unassembled WGS sequence"/>
</dbReference>
<comment type="caution">
    <text evidence="1">The sequence shown here is derived from an EMBL/GenBank/DDBJ whole genome shotgun (WGS) entry which is preliminary data.</text>
</comment>
<gene>
    <name evidence="1" type="ORF">LSCM1_01324</name>
</gene>
<organism evidence="1 2">
    <name type="scientific">Leishmania martiniquensis</name>
    <dbReference type="NCBI Taxonomy" id="1580590"/>
    <lineage>
        <taxon>Eukaryota</taxon>
        <taxon>Discoba</taxon>
        <taxon>Euglenozoa</taxon>
        <taxon>Kinetoplastea</taxon>
        <taxon>Metakinetoplastina</taxon>
        <taxon>Trypanosomatida</taxon>
        <taxon>Trypanosomatidae</taxon>
        <taxon>Leishmaniinae</taxon>
        <taxon>Leishmania</taxon>
    </lineage>
</organism>
<accession>A0A836H5E1</accession>
<dbReference type="KEGG" id="lmat:92511458"/>
<sequence>MECILFAARYQPEDRTLEFDLTDAPLVDVVTDVTVAPCGLCVPLWKPPTMQQGLFYGHNTFVLDHPLVFADDYIAILCCLRVRQQRMSTLAALASSVLRGDADGSAVHRIDSQNTREYLLLLTEVSGTGSYRGQDDAFVYLTSQALLPLMEGASTTMTSSLPPPPPLPRTHLAYAPERSPPCSLLALSAHALCYL</sequence>
<dbReference type="AlphaFoldDB" id="A0A836H5E1"/>
<reference evidence="2" key="1">
    <citation type="journal article" date="2021" name="Microbiol. Resour. Announc.">
        <title>LGAAP: Leishmaniinae Genome Assembly and Annotation Pipeline.</title>
        <authorList>
            <person name="Almutairi H."/>
            <person name="Urbaniak M.D."/>
            <person name="Bates M.D."/>
            <person name="Jariyapan N."/>
            <person name="Kwakye-Nuako G."/>
            <person name="Thomaz-Soccol V."/>
            <person name="Al-Salem W.S."/>
            <person name="Dillon R.J."/>
            <person name="Bates P.A."/>
            <person name="Gatherer D."/>
        </authorList>
    </citation>
    <scope>NUCLEOTIDE SEQUENCE [LARGE SCALE GENOMIC DNA]</scope>
</reference>
<dbReference type="GeneID" id="92511458"/>
<dbReference type="EMBL" id="JAFEUZ010000031">
    <property type="protein sequence ID" value="KAG5471251.1"/>
    <property type="molecule type" value="Genomic_DNA"/>
</dbReference>
<reference evidence="2" key="2">
    <citation type="journal article" date="2021" name="Sci. Data">
        <title>Chromosome-scale genome sequencing, assembly and annotation of six genomes from subfamily Leishmaniinae.</title>
        <authorList>
            <person name="Almutairi H."/>
            <person name="Urbaniak M.D."/>
            <person name="Bates M.D."/>
            <person name="Jariyapan N."/>
            <person name="Kwakye-Nuako G."/>
            <person name="Thomaz Soccol V."/>
            <person name="Al-Salem W.S."/>
            <person name="Dillon R.J."/>
            <person name="Bates P.A."/>
            <person name="Gatherer D."/>
        </authorList>
    </citation>
    <scope>NUCLEOTIDE SEQUENCE [LARGE SCALE GENOMIC DNA]</scope>
</reference>
<dbReference type="RefSeq" id="XP_067176225.1">
    <property type="nucleotide sequence ID" value="XM_067318946.1"/>
</dbReference>
<evidence type="ECO:0000313" key="2">
    <source>
        <dbReference type="Proteomes" id="UP000673552"/>
    </source>
</evidence>
<evidence type="ECO:0000313" key="1">
    <source>
        <dbReference type="EMBL" id="KAG5471251.1"/>
    </source>
</evidence>
<protein>
    <submittedName>
        <fullName evidence="1">Uncharacterized protein</fullName>
    </submittedName>
</protein>
<name>A0A836H5E1_9TRYP</name>
<keyword evidence="2" id="KW-1185">Reference proteome</keyword>
<dbReference type="OrthoDB" id="262238at2759"/>
<proteinExistence type="predicted"/>